<dbReference type="Proteomes" id="UP000653156">
    <property type="component" value="Chromosome"/>
</dbReference>
<gene>
    <name evidence="2" type="ORF">JQU52_02645</name>
</gene>
<organism evidence="2 3">
    <name type="scientific">Paralysiella testudinis</name>
    <dbReference type="NCBI Taxonomy" id="2809020"/>
    <lineage>
        <taxon>Bacteria</taxon>
        <taxon>Pseudomonadati</taxon>
        <taxon>Pseudomonadota</taxon>
        <taxon>Betaproteobacteria</taxon>
        <taxon>Neisseriales</taxon>
        <taxon>Neisseriaceae</taxon>
        <taxon>Paralysiella</taxon>
    </lineage>
</organism>
<feature type="transmembrane region" description="Helical" evidence="1">
    <location>
        <begin position="69"/>
        <end position="92"/>
    </location>
</feature>
<dbReference type="Pfam" id="PF10993">
    <property type="entry name" value="DUF2818"/>
    <property type="match status" value="1"/>
</dbReference>
<sequence length="99" mass="11355">MNAPMYVLLLLAVALANLPFLNNRLLGVFALKRKHFGHQLFELALAYVLVGLLAYVLESRAGAVHSQGTTFYVVTLLMFVVFAFPAFVWRYFWQNKHHQ</sequence>
<dbReference type="InterPro" id="IPR016768">
    <property type="entry name" value="UCP019883"/>
</dbReference>
<feature type="transmembrane region" description="Helical" evidence="1">
    <location>
        <begin position="40"/>
        <end position="57"/>
    </location>
</feature>
<name>A0A892ZIR9_9NEIS</name>
<reference evidence="2" key="1">
    <citation type="submission" date="2021-02" db="EMBL/GenBank/DDBJ databases">
        <title>Neisseriaceae sp. 26B isolated from the cloaca of a Common Toad-headed Turtle (Mesoclemmys nasuta).</title>
        <authorList>
            <person name="Spergser J."/>
            <person name="Busse H.-J."/>
        </authorList>
    </citation>
    <scope>NUCLEOTIDE SEQUENCE</scope>
    <source>
        <strain evidence="2">26B</strain>
    </source>
</reference>
<evidence type="ECO:0000313" key="3">
    <source>
        <dbReference type="Proteomes" id="UP000653156"/>
    </source>
</evidence>
<keyword evidence="3" id="KW-1185">Reference proteome</keyword>
<keyword evidence="1" id="KW-0812">Transmembrane</keyword>
<dbReference type="PIRSF" id="PIRSF019883">
    <property type="entry name" value="UCP019883"/>
    <property type="match status" value="1"/>
</dbReference>
<keyword evidence="1" id="KW-1133">Transmembrane helix</keyword>
<dbReference type="AlphaFoldDB" id="A0A892ZIR9"/>
<evidence type="ECO:0000313" key="2">
    <source>
        <dbReference type="EMBL" id="QRQ82328.1"/>
    </source>
</evidence>
<dbReference type="KEGG" id="ptes:JQU52_02645"/>
<dbReference type="EMBL" id="CP069798">
    <property type="protein sequence ID" value="QRQ82328.1"/>
    <property type="molecule type" value="Genomic_DNA"/>
</dbReference>
<accession>A0A892ZIR9</accession>
<dbReference type="RefSeq" id="WP_230339611.1">
    <property type="nucleotide sequence ID" value="NZ_CP069798.1"/>
</dbReference>
<evidence type="ECO:0000256" key="1">
    <source>
        <dbReference type="SAM" id="Phobius"/>
    </source>
</evidence>
<protein>
    <submittedName>
        <fullName evidence="2">DUF2818 family protein</fullName>
    </submittedName>
</protein>
<keyword evidence="1" id="KW-0472">Membrane</keyword>
<proteinExistence type="predicted"/>